<feature type="compositionally biased region" description="Low complexity" evidence="1">
    <location>
        <begin position="206"/>
        <end position="230"/>
    </location>
</feature>
<dbReference type="Pfam" id="PF12836">
    <property type="entry name" value="HHH_3"/>
    <property type="match status" value="1"/>
</dbReference>
<dbReference type="GO" id="GO:0003677">
    <property type="term" value="F:DNA binding"/>
    <property type="evidence" value="ECO:0007669"/>
    <property type="project" value="InterPro"/>
</dbReference>
<dbReference type="GO" id="GO:0006281">
    <property type="term" value="P:DNA repair"/>
    <property type="evidence" value="ECO:0007669"/>
    <property type="project" value="InterPro"/>
</dbReference>
<feature type="compositionally biased region" description="Polar residues" evidence="1">
    <location>
        <begin position="118"/>
        <end position="128"/>
    </location>
</feature>
<feature type="region of interest" description="Disordered" evidence="1">
    <location>
        <begin position="1"/>
        <end position="70"/>
    </location>
</feature>
<dbReference type="InterPro" id="IPR010994">
    <property type="entry name" value="RuvA_2-like"/>
</dbReference>
<protein>
    <submittedName>
        <fullName evidence="4">Competence protein ComEA helix-hairpin-helix repeat region</fullName>
    </submittedName>
</protein>
<gene>
    <name evidence="4" type="ORF">J113_16795</name>
</gene>
<keyword evidence="2" id="KW-1133">Transmembrane helix</keyword>
<evidence type="ECO:0000313" key="4">
    <source>
        <dbReference type="EMBL" id="AGL27868.1"/>
    </source>
</evidence>
<dbReference type="Proteomes" id="UP000013548">
    <property type="component" value="Chromosome"/>
</dbReference>
<evidence type="ECO:0000256" key="1">
    <source>
        <dbReference type="SAM" id="MobiDB-lite"/>
    </source>
</evidence>
<dbReference type="GO" id="GO:0015627">
    <property type="term" value="C:type II protein secretion system complex"/>
    <property type="evidence" value="ECO:0007669"/>
    <property type="project" value="TreeGrafter"/>
</dbReference>
<feature type="compositionally biased region" description="Low complexity" evidence="1">
    <location>
        <begin position="401"/>
        <end position="413"/>
    </location>
</feature>
<keyword evidence="2" id="KW-0812">Transmembrane</keyword>
<proteinExistence type="predicted"/>
<feature type="domain" description="Helix-hairpin-helix DNA-binding motif class 1" evidence="3">
    <location>
        <begin position="275"/>
        <end position="294"/>
    </location>
</feature>
<feature type="domain" description="Helix-hairpin-helix DNA-binding motif class 1" evidence="3">
    <location>
        <begin position="245"/>
        <end position="264"/>
    </location>
</feature>
<accession>R4MG13</accession>
<dbReference type="PANTHER" id="PTHR21180">
    <property type="entry name" value="ENDONUCLEASE/EXONUCLEASE/PHOSPHATASE FAMILY DOMAIN-CONTAINING PROTEIN 1"/>
    <property type="match status" value="1"/>
</dbReference>
<evidence type="ECO:0000256" key="2">
    <source>
        <dbReference type="SAM" id="Phobius"/>
    </source>
</evidence>
<dbReference type="KEGG" id="mtuc:J113_16795"/>
<dbReference type="GO" id="GO:0015628">
    <property type="term" value="P:protein secretion by the type II secretion system"/>
    <property type="evidence" value="ECO:0007669"/>
    <property type="project" value="TreeGrafter"/>
</dbReference>
<feature type="region of interest" description="Disordered" evidence="1">
    <location>
        <begin position="399"/>
        <end position="432"/>
    </location>
</feature>
<dbReference type="InterPro" id="IPR051675">
    <property type="entry name" value="Endo/Exo/Phosphatase_dom_1"/>
</dbReference>
<dbReference type="HOGENOM" id="CLU_052011_0_1_11"/>
<sequence length="432" mass="45241">MRTELPAERLQRRLGAVPDIDSHAASAHLDPEPHDPTDDGPDHDEPRDDPNSLLPRWLPDTSRGQGWADRIRADPGRAGAVALAVIAALAVLVTVFTLIRDRTEPVMSAKLPPVEPVSPTNPRSSASPGSPDRSGLPVVVSVVGLVHTPGLVTLAPGARIADALQAAGGAVDGADTVGLNMARQLGDGEQIVVGLAPPSGQPRVLGSSVGAGTPGPAGTSGTATTGPKTAPKTAEVLDLNTATVEQLDALPGIGPVTAAAIVAWRQRNGRFTSVDQLADVDGIGPARLDKRRIWSVSDTGAPYGLRRVPFGRTPGPGGAGQLDCDGGRDRVADRQRVCLVLRRGGPRRRRTWLGSQRGTLRDWVRSAPAWSRSVWWARGTGLRSRCAPRRSIATQSPWHLAPPRWSRSPPARAQCRWGGAVDSPGDGSTAAG</sequence>
<dbReference type="SMART" id="SM00278">
    <property type="entry name" value="HhH1"/>
    <property type="match status" value="2"/>
</dbReference>
<keyword evidence="2" id="KW-0472">Membrane</keyword>
<organism evidence="4 5">
    <name type="scientific">Mycobacterium tuberculosis CAS/NITR204</name>
    <dbReference type="NCBI Taxonomy" id="1310114"/>
    <lineage>
        <taxon>Bacteria</taxon>
        <taxon>Bacillati</taxon>
        <taxon>Actinomycetota</taxon>
        <taxon>Actinomycetes</taxon>
        <taxon>Mycobacteriales</taxon>
        <taxon>Mycobacteriaceae</taxon>
        <taxon>Mycobacterium</taxon>
        <taxon>Mycobacterium tuberculosis complex</taxon>
    </lineage>
</organism>
<evidence type="ECO:0000259" key="3">
    <source>
        <dbReference type="SMART" id="SM00278"/>
    </source>
</evidence>
<feature type="compositionally biased region" description="Basic and acidic residues" evidence="1">
    <location>
        <begin position="1"/>
        <end position="11"/>
    </location>
</feature>
<dbReference type="SUPFAM" id="SSF47781">
    <property type="entry name" value="RuvA domain 2-like"/>
    <property type="match status" value="1"/>
</dbReference>
<name>R4MG13_MYCTX</name>
<dbReference type="PANTHER" id="PTHR21180:SF32">
    <property type="entry name" value="ENDONUCLEASE_EXONUCLEASE_PHOSPHATASE FAMILY DOMAIN-CONTAINING PROTEIN 1"/>
    <property type="match status" value="1"/>
</dbReference>
<dbReference type="InterPro" id="IPR019554">
    <property type="entry name" value="Soluble_ligand-bd"/>
</dbReference>
<feature type="region of interest" description="Disordered" evidence="1">
    <location>
        <begin position="109"/>
        <end position="134"/>
    </location>
</feature>
<dbReference type="Pfam" id="PF10531">
    <property type="entry name" value="SLBB"/>
    <property type="match status" value="1"/>
</dbReference>
<dbReference type="BioCyc" id="MTUB1310114:G13A2-2438-MONOMER"/>
<evidence type="ECO:0000313" key="5">
    <source>
        <dbReference type="Proteomes" id="UP000013548"/>
    </source>
</evidence>
<reference evidence="4 5" key="1">
    <citation type="journal article" date="2013" name="Genome Announc.">
        <title>Whole-Genome Sequences of Four Clinical Isolates of Mycobacterium tuberculosis from Tamil Nadu, South India.</title>
        <authorList>
            <person name="Narayanan S."/>
            <person name="Deshpande U."/>
        </authorList>
    </citation>
    <scope>NUCLEOTIDE SEQUENCE [LARGE SCALE GENOMIC DNA]</scope>
    <source>
        <strain evidence="4 5">CAS/NITR204</strain>
    </source>
</reference>
<dbReference type="EMBL" id="CP005386">
    <property type="protein sequence ID" value="AGL27868.1"/>
    <property type="molecule type" value="Genomic_DNA"/>
</dbReference>
<feature type="region of interest" description="Disordered" evidence="1">
    <location>
        <begin position="202"/>
        <end position="230"/>
    </location>
</feature>
<dbReference type="AlphaFoldDB" id="R4MG13"/>
<dbReference type="InterPro" id="IPR003583">
    <property type="entry name" value="Hlx-hairpin-Hlx_DNA-bd_motif"/>
</dbReference>
<feature type="transmembrane region" description="Helical" evidence="2">
    <location>
        <begin position="80"/>
        <end position="99"/>
    </location>
</feature>
<dbReference type="PATRIC" id="fig|1310114.3.peg.3547"/>
<dbReference type="Gene3D" id="1.10.150.320">
    <property type="entry name" value="Photosystem II 12 kDa extrinsic protein"/>
    <property type="match status" value="1"/>
</dbReference>